<dbReference type="Proteomes" id="UP000008044">
    <property type="component" value="Chromosome"/>
</dbReference>
<dbReference type="HOGENOM" id="CLU_3237283_0_0_6"/>
<gene>
    <name evidence="1" type="ordered locus">W5S_2796</name>
</gene>
<dbReference type="AlphaFoldDB" id="A0A0H3I5Q1"/>
<name>A0A0H3I5Q1_PECPM</name>
<accession>A0A0H3I5Q1</accession>
<dbReference type="EMBL" id="CP003415">
    <property type="protein sequence ID" value="AFI90881.1"/>
    <property type="molecule type" value="Genomic_DNA"/>
</dbReference>
<evidence type="ECO:0000313" key="1">
    <source>
        <dbReference type="EMBL" id="AFI90881.1"/>
    </source>
</evidence>
<protein>
    <submittedName>
        <fullName evidence="1">Hypoticical protein</fullName>
    </submittedName>
</protein>
<proteinExistence type="predicted"/>
<sequence length="43" mass="4666">MRLYAGDNREVDVPAISHEAIGSLRSCGSFVRSSINNASKNNE</sequence>
<evidence type="ECO:0000313" key="2">
    <source>
        <dbReference type="Proteomes" id="UP000008044"/>
    </source>
</evidence>
<organism evidence="1 2">
    <name type="scientific">Pectobacterium parmentieri</name>
    <dbReference type="NCBI Taxonomy" id="1905730"/>
    <lineage>
        <taxon>Bacteria</taxon>
        <taxon>Pseudomonadati</taxon>
        <taxon>Pseudomonadota</taxon>
        <taxon>Gammaproteobacteria</taxon>
        <taxon>Enterobacterales</taxon>
        <taxon>Pectobacteriaceae</taxon>
        <taxon>Pectobacterium</taxon>
    </lineage>
</organism>
<dbReference type="KEGG" id="pec:W5S_2796"/>
<reference evidence="1 2" key="1">
    <citation type="journal article" date="2012" name="J. Bacteriol.">
        <title>Genome sequence of Pectobacterium sp. strain SCC3193.</title>
        <authorList>
            <person name="Koskinen J.P."/>
            <person name="Laine P."/>
            <person name="Niemi O."/>
            <person name="Nykyri J."/>
            <person name="Harjunpaa H."/>
            <person name="Auvinen P."/>
            <person name="Paulin L."/>
            <person name="Pirhonen M."/>
            <person name="Palva T."/>
            <person name="Holm L."/>
        </authorList>
    </citation>
    <scope>NUCLEOTIDE SEQUENCE [LARGE SCALE GENOMIC DNA]</scope>
    <source>
        <strain evidence="1 2">SCC3193</strain>
    </source>
</reference>